<name>A0A3N1USW4_9BACT</name>
<dbReference type="PANTHER" id="PTHR43081:SF1">
    <property type="entry name" value="ADENYLATE CYCLASE, TERMINAL-DIFFERENTIATION SPECIFIC"/>
    <property type="match status" value="1"/>
</dbReference>
<evidence type="ECO:0000256" key="1">
    <source>
        <dbReference type="SAM" id="Phobius"/>
    </source>
</evidence>
<comment type="caution">
    <text evidence="3">The sequence shown here is derived from an EMBL/GenBank/DDBJ whole genome shotgun (WGS) entry which is preliminary data.</text>
</comment>
<dbReference type="RefSeq" id="WP_170161643.1">
    <property type="nucleotide sequence ID" value="NZ_RJVA01000011.1"/>
</dbReference>
<sequence length="467" mass="53015">MPLDVPTDMGRSKKLSALWIGYLGWVLATATIVFLKKLGYSDIATHQIGIFIAGATLAHGLGLAMVHLGWDTRFRFDPHFVLIPNWFFFAPVAAYGFYAVGTARDLMLIGWLMGLFFLAGHVRFRCVLLTACYYMFLYLVLLVVMSRLHGHAPNYLRELVRIGAFLTVCIFLAVLLDRFASQKTHLKESIGQLREKDREIMKLNERLALFVSDPLVKHLSKDEGRTLFEHRRKKITVFFSDICRFSTITDTMEPEETAEQLNEYFREMIPLVLHHKGTLDKLMGDGMMVLFGAPDDMDPAEGAYRCLQMATAMRDKLRALNHRWSQKGYPHALRVRMGVHTGLSVVGTFGSKHWIHYTAIGSQVNVAARLQQIAEPDQILISRATYTLVAEKVQARDLGVMPLKGLHQPVHVYECVDLHADQQPQRILDEGPGYFVWVQWNTTDPSTLKALAHRLASLAETKKESEK</sequence>
<gene>
    <name evidence="3" type="ORF">EDC27_1241</name>
</gene>
<evidence type="ECO:0000313" key="3">
    <source>
        <dbReference type="EMBL" id="ROQ93233.1"/>
    </source>
</evidence>
<organism evidence="3 4">
    <name type="scientific">Desulfosoma caldarium</name>
    <dbReference type="NCBI Taxonomy" id="610254"/>
    <lineage>
        <taxon>Bacteria</taxon>
        <taxon>Pseudomonadati</taxon>
        <taxon>Thermodesulfobacteriota</taxon>
        <taxon>Syntrophobacteria</taxon>
        <taxon>Syntrophobacterales</taxon>
        <taxon>Syntrophobacteraceae</taxon>
        <taxon>Desulfosoma</taxon>
    </lineage>
</organism>
<dbReference type="PROSITE" id="PS50125">
    <property type="entry name" value="GUANYLATE_CYCLASE_2"/>
    <property type="match status" value="1"/>
</dbReference>
<feature type="transmembrane region" description="Helical" evidence="1">
    <location>
        <begin position="17"/>
        <end position="35"/>
    </location>
</feature>
<evidence type="ECO:0000259" key="2">
    <source>
        <dbReference type="PROSITE" id="PS50125"/>
    </source>
</evidence>
<dbReference type="PANTHER" id="PTHR43081">
    <property type="entry name" value="ADENYLATE CYCLASE, TERMINAL-DIFFERENTIATION SPECIFIC-RELATED"/>
    <property type="match status" value="1"/>
</dbReference>
<dbReference type="CDD" id="cd07302">
    <property type="entry name" value="CHD"/>
    <property type="match status" value="1"/>
</dbReference>
<keyword evidence="4" id="KW-1185">Reference proteome</keyword>
<feature type="transmembrane region" description="Helical" evidence="1">
    <location>
        <begin position="131"/>
        <end position="150"/>
    </location>
</feature>
<proteinExistence type="predicted"/>
<dbReference type="GO" id="GO:0004016">
    <property type="term" value="F:adenylate cyclase activity"/>
    <property type="evidence" value="ECO:0007669"/>
    <property type="project" value="UniProtKB-ARBA"/>
</dbReference>
<dbReference type="InterPro" id="IPR029787">
    <property type="entry name" value="Nucleotide_cyclase"/>
</dbReference>
<accession>A0A3N1USW4</accession>
<dbReference type="AlphaFoldDB" id="A0A3N1USW4"/>
<protein>
    <submittedName>
        <fullName evidence="3">Class 3 adenylate cyclase</fullName>
    </submittedName>
</protein>
<keyword evidence="1" id="KW-0812">Transmembrane</keyword>
<dbReference type="Gene3D" id="3.30.70.1230">
    <property type="entry name" value="Nucleotide cyclase"/>
    <property type="match status" value="1"/>
</dbReference>
<keyword evidence="1" id="KW-0472">Membrane</keyword>
<reference evidence="3 4" key="1">
    <citation type="submission" date="2018-11" db="EMBL/GenBank/DDBJ databases">
        <title>Genomic Encyclopedia of Type Strains, Phase IV (KMG-IV): sequencing the most valuable type-strain genomes for metagenomic binning, comparative biology and taxonomic classification.</title>
        <authorList>
            <person name="Goeker M."/>
        </authorList>
    </citation>
    <scope>NUCLEOTIDE SEQUENCE [LARGE SCALE GENOMIC DNA]</scope>
    <source>
        <strain evidence="3 4">DSM 22027</strain>
    </source>
</reference>
<feature type="domain" description="Guanylate cyclase" evidence="2">
    <location>
        <begin position="236"/>
        <end position="371"/>
    </location>
</feature>
<feature type="transmembrane region" description="Helical" evidence="1">
    <location>
        <begin position="162"/>
        <end position="180"/>
    </location>
</feature>
<evidence type="ECO:0000313" key="4">
    <source>
        <dbReference type="Proteomes" id="UP000276223"/>
    </source>
</evidence>
<dbReference type="InterPro" id="IPR001054">
    <property type="entry name" value="A/G_cyclase"/>
</dbReference>
<dbReference type="GO" id="GO:0006171">
    <property type="term" value="P:cAMP biosynthetic process"/>
    <property type="evidence" value="ECO:0007669"/>
    <property type="project" value="TreeGrafter"/>
</dbReference>
<dbReference type="Proteomes" id="UP000276223">
    <property type="component" value="Unassembled WGS sequence"/>
</dbReference>
<feature type="transmembrane region" description="Helical" evidence="1">
    <location>
        <begin position="47"/>
        <end position="68"/>
    </location>
</feature>
<dbReference type="SMART" id="SM00044">
    <property type="entry name" value="CYCc"/>
    <property type="match status" value="1"/>
</dbReference>
<keyword evidence="1" id="KW-1133">Transmembrane helix</keyword>
<dbReference type="Pfam" id="PF00211">
    <property type="entry name" value="Guanylate_cyc"/>
    <property type="match status" value="1"/>
</dbReference>
<feature type="transmembrane region" description="Helical" evidence="1">
    <location>
        <begin position="80"/>
        <end position="100"/>
    </location>
</feature>
<dbReference type="InterPro" id="IPR050697">
    <property type="entry name" value="Adenylyl/Guanylyl_Cyclase_3/4"/>
</dbReference>
<dbReference type="GO" id="GO:0035556">
    <property type="term" value="P:intracellular signal transduction"/>
    <property type="evidence" value="ECO:0007669"/>
    <property type="project" value="InterPro"/>
</dbReference>
<dbReference type="SUPFAM" id="SSF55073">
    <property type="entry name" value="Nucleotide cyclase"/>
    <property type="match status" value="1"/>
</dbReference>
<dbReference type="EMBL" id="RJVA01000011">
    <property type="protein sequence ID" value="ROQ93233.1"/>
    <property type="molecule type" value="Genomic_DNA"/>
</dbReference>